<accession>A0A0E9SK31</accession>
<reference evidence="1" key="1">
    <citation type="submission" date="2014-11" db="EMBL/GenBank/DDBJ databases">
        <authorList>
            <person name="Amaro Gonzalez C."/>
        </authorList>
    </citation>
    <scope>NUCLEOTIDE SEQUENCE</scope>
</reference>
<name>A0A0E9SK31_ANGAN</name>
<organism evidence="1">
    <name type="scientific">Anguilla anguilla</name>
    <name type="common">European freshwater eel</name>
    <name type="synonym">Muraena anguilla</name>
    <dbReference type="NCBI Taxonomy" id="7936"/>
    <lineage>
        <taxon>Eukaryota</taxon>
        <taxon>Metazoa</taxon>
        <taxon>Chordata</taxon>
        <taxon>Craniata</taxon>
        <taxon>Vertebrata</taxon>
        <taxon>Euteleostomi</taxon>
        <taxon>Actinopterygii</taxon>
        <taxon>Neopterygii</taxon>
        <taxon>Teleostei</taxon>
        <taxon>Anguilliformes</taxon>
        <taxon>Anguillidae</taxon>
        <taxon>Anguilla</taxon>
    </lineage>
</organism>
<reference evidence="1" key="2">
    <citation type="journal article" date="2015" name="Fish Shellfish Immunol.">
        <title>Early steps in the European eel (Anguilla anguilla)-Vibrio vulnificus interaction in the gills: Role of the RtxA13 toxin.</title>
        <authorList>
            <person name="Callol A."/>
            <person name="Pajuelo D."/>
            <person name="Ebbesson L."/>
            <person name="Teles M."/>
            <person name="MacKenzie S."/>
            <person name="Amaro C."/>
        </authorList>
    </citation>
    <scope>NUCLEOTIDE SEQUENCE</scope>
</reference>
<evidence type="ECO:0000313" key="1">
    <source>
        <dbReference type="EMBL" id="JAH41035.1"/>
    </source>
</evidence>
<sequence>MSLLLLILFACFFTIYSGVSHICMYCWKS</sequence>
<dbReference type="EMBL" id="GBXM01067542">
    <property type="protein sequence ID" value="JAH41035.1"/>
    <property type="molecule type" value="Transcribed_RNA"/>
</dbReference>
<proteinExistence type="predicted"/>
<dbReference type="AlphaFoldDB" id="A0A0E9SK31"/>
<protein>
    <submittedName>
        <fullName evidence="1">Uncharacterized protein</fullName>
    </submittedName>
</protein>